<protein>
    <recommendedName>
        <fullName evidence="4">CENP-V/GFA domain-containing protein</fullName>
    </recommendedName>
</protein>
<evidence type="ECO:0000256" key="1">
    <source>
        <dbReference type="ARBA" id="ARBA00005495"/>
    </source>
</evidence>
<evidence type="ECO:0000313" key="5">
    <source>
        <dbReference type="EMBL" id="MUV14467.1"/>
    </source>
</evidence>
<dbReference type="Pfam" id="PF04828">
    <property type="entry name" value="GFA"/>
    <property type="match status" value="1"/>
</dbReference>
<keyword evidence="6" id="KW-1185">Reference proteome</keyword>
<dbReference type="Proteomes" id="UP000479692">
    <property type="component" value="Unassembled WGS sequence"/>
</dbReference>
<dbReference type="EMBL" id="WOXT01000002">
    <property type="protein sequence ID" value="MUV14467.1"/>
    <property type="molecule type" value="Genomic_DNA"/>
</dbReference>
<dbReference type="RefSeq" id="WP_156641753.1">
    <property type="nucleotide sequence ID" value="NZ_WOXT01000002.1"/>
</dbReference>
<proteinExistence type="inferred from homology"/>
<gene>
    <name evidence="5" type="ORF">GN331_09640</name>
</gene>
<evidence type="ECO:0000313" key="6">
    <source>
        <dbReference type="Proteomes" id="UP000479692"/>
    </source>
</evidence>
<dbReference type="GO" id="GO:0046872">
    <property type="term" value="F:metal ion binding"/>
    <property type="evidence" value="ECO:0007669"/>
    <property type="project" value="UniProtKB-KW"/>
</dbReference>
<dbReference type="InterPro" id="IPR052355">
    <property type="entry name" value="CENP-V-like"/>
</dbReference>
<accession>A0A7C9MMK3</accession>
<organism evidence="5 6">
    <name type="scientific">Noviluteimonas gilva</name>
    <dbReference type="NCBI Taxonomy" id="2682097"/>
    <lineage>
        <taxon>Bacteria</taxon>
        <taxon>Pseudomonadati</taxon>
        <taxon>Pseudomonadota</taxon>
        <taxon>Gammaproteobacteria</taxon>
        <taxon>Lysobacterales</taxon>
        <taxon>Lysobacteraceae</taxon>
        <taxon>Noviluteimonas</taxon>
    </lineage>
</organism>
<reference evidence="5 6" key="1">
    <citation type="submission" date="2019-12" db="EMBL/GenBank/DDBJ databases">
        <authorList>
            <person name="Xu J."/>
        </authorList>
    </citation>
    <scope>NUCLEOTIDE SEQUENCE [LARGE SCALE GENOMIC DNA]</scope>
    <source>
        <strain evidence="5 6">HX-5-24</strain>
    </source>
</reference>
<dbReference type="AlphaFoldDB" id="A0A7C9MMK3"/>
<dbReference type="InterPro" id="IPR006913">
    <property type="entry name" value="CENP-V/GFA"/>
</dbReference>
<dbReference type="PROSITE" id="PS51891">
    <property type="entry name" value="CENP_V_GFA"/>
    <property type="match status" value="1"/>
</dbReference>
<dbReference type="InterPro" id="IPR011057">
    <property type="entry name" value="Mss4-like_sf"/>
</dbReference>
<comment type="caution">
    <text evidence="5">The sequence shown here is derived from an EMBL/GenBank/DDBJ whole genome shotgun (WGS) entry which is preliminary data.</text>
</comment>
<keyword evidence="2" id="KW-0479">Metal-binding</keyword>
<dbReference type="GO" id="GO:0016846">
    <property type="term" value="F:carbon-sulfur lyase activity"/>
    <property type="evidence" value="ECO:0007669"/>
    <property type="project" value="InterPro"/>
</dbReference>
<keyword evidence="3" id="KW-0862">Zinc</keyword>
<dbReference type="PANTHER" id="PTHR28620:SF1">
    <property type="entry name" value="CENP-V_GFA DOMAIN-CONTAINING PROTEIN"/>
    <property type="match status" value="1"/>
</dbReference>
<name>A0A7C9MMK3_9GAMM</name>
<feature type="domain" description="CENP-V/GFA" evidence="4">
    <location>
        <begin position="2"/>
        <end position="109"/>
    </location>
</feature>
<sequence>MIQGGCHCGNVRLSLYWPADVQRIPARACGCTFCRKHGATWTSHPDAALVLRIADPARVERYAFGTRTADFHVCTGCGVVVASTCRIDGRDYAVVNINTFEDVDPVRFDRSDSDVEGETVQARLARRRSRWIADVRIL</sequence>
<evidence type="ECO:0000256" key="2">
    <source>
        <dbReference type="ARBA" id="ARBA00022723"/>
    </source>
</evidence>
<dbReference type="PANTHER" id="PTHR28620">
    <property type="entry name" value="CENTROMERE PROTEIN V"/>
    <property type="match status" value="1"/>
</dbReference>
<comment type="similarity">
    <text evidence="1">Belongs to the Gfa family.</text>
</comment>
<dbReference type="SUPFAM" id="SSF51316">
    <property type="entry name" value="Mss4-like"/>
    <property type="match status" value="1"/>
</dbReference>
<dbReference type="Gene3D" id="2.170.150.70">
    <property type="match status" value="1"/>
</dbReference>
<evidence type="ECO:0000259" key="4">
    <source>
        <dbReference type="PROSITE" id="PS51891"/>
    </source>
</evidence>
<evidence type="ECO:0000256" key="3">
    <source>
        <dbReference type="ARBA" id="ARBA00022833"/>
    </source>
</evidence>